<dbReference type="PANTHER" id="PTHR30135">
    <property type="entry name" value="UNCHARACTERIZED PROTEIN YVCK-RELATED"/>
    <property type="match status" value="1"/>
</dbReference>
<dbReference type="HOGENOM" id="CLU_044041_0_0_3"/>
<feature type="transmembrane region" description="Helical" evidence="3">
    <location>
        <begin position="88"/>
        <end position="108"/>
    </location>
</feature>
<accession>E0UFF5</accession>
<dbReference type="CDD" id="cd07187">
    <property type="entry name" value="YvcK_like"/>
    <property type="match status" value="1"/>
</dbReference>
<dbReference type="HAMAP" id="MF_00973">
    <property type="entry name" value="Gluconeogen_factor"/>
    <property type="match status" value="1"/>
</dbReference>
<dbReference type="InterPro" id="IPR010119">
    <property type="entry name" value="Gluconeogen_factor"/>
</dbReference>
<comment type="subcellular location">
    <subcellularLocation>
        <location evidence="2">Cytoplasm</location>
    </subcellularLocation>
</comment>
<organism evidence="4 5">
    <name type="scientific">Gloeothece verrucosa (strain PCC 7822)</name>
    <name type="common">Cyanothece sp. (strain PCC 7822)</name>
    <dbReference type="NCBI Taxonomy" id="497965"/>
    <lineage>
        <taxon>Bacteria</taxon>
        <taxon>Bacillati</taxon>
        <taxon>Cyanobacteriota</taxon>
        <taxon>Cyanophyceae</taxon>
        <taxon>Oscillatoriophycideae</taxon>
        <taxon>Chroococcales</taxon>
        <taxon>Aphanothecaceae</taxon>
        <taxon>Gloeothece</taxon>
        <taxon>Gloeothece verrucosa</taxon>
    </lineage>
</organism>
<keyword evidence="3" id="KW-0472">Membrane</keyword>
<dbReference type="PANTHER" id="PTHR30135:SF3">
    <property type="entry name" value="GLUCONEOGENESIS FACTOR-RELATED"/>
    <property type="match status" value="1"/>
</dbReference>
<keyword evidence="1 2" id="KW-0963">Cytoplasm</keyword>
<evidence type="ECO:0000256" key="3">
    <source>
        <dbReference type="SAM" id="Phobius"/>
    </source>
</evidence>
<dbReference type="AlphaFoldDB" id="E0UFF5"/>
<dbReference type="STRING" id="497965.Cyan7822_4746"/>
<keyword evidence="3" id="KW-0812">Transmembrane</keyword>
<dbReference type="EMBL" id="CP002198">
    <property type="protein sequence ID" value="ADN16649.1"/>
    <property type="molecule type" value="Genomic_DNA"/>
</dbReference>
<dbReference type="InterPro" id="IPR038136">
    <property type="entry name" value="CofD-like_dom_sf"/>
</dbReference>
<dbReference type="Gene3D" id="3.40.50.10680">
    <property type="entry name" value="CofD-like domains"/>
    <property type="match status" value="1"/>
</dbReference>
<dbReference type="InterPro" id="IPR002882">
    <property type="entry name" value="CofD"/>
</dbReference>
<dbReference type="GO" id="GO:0043743">
    <property type="term" value="F:LPPG:FO 2-phospho-L-lactate transferase activity"/>
    <property type="evidence" value="ECO:0007669"/>
    <property type="project" value="InterPro"/>
</dbReference>
<evidence type="ECO:0000256" key="1">
    <source>
        <dbReference type="ARBA" id="ARBA00022490"/>
    </source>
</evidence>
<name>E0UFF5_GLOV7</name>
<gene>
    <name evidence="4" type="ordered locus">Cyan7822_4746</name>
</gene>
<proteinExistence type="inferred from homology"/>
<comment type="function">
    <text evidence="2">Required for morphogenesis under gluconeogenic growth conditions.</text>
</comment>
<dbReference type="OrthoDB" id="9783842at2"/>
<feature type="transmembrane region" description="Helical" evidence="3">
    <location>
        <begin position="47"/>
        <end position="68"/>
    </location>
</feature>
<dbReference type="RefSeq" id="WP_013324689.1">
    <property type="nucleotide sequence ID" value="NC_014501.1"/>
</dbReference>
<dbReference type="Proteomes" id="UP000008206">
    <property type="component" value="Chromosome"/>
</dbReference>
<comment type="similarity">
    <text evidence="2">Belongs to the gluconeogenesis factor family.</text>
</comment>
<sequence length="464" mass="50994">MSISPLKEALRRLNSEKSRLATMRQRTPKRVNRWFKWLSPGLFIKRWLLISLGGVFLTILGIAIWVKLTPINRFIELVSQLVTTLANIIPNSVSGPLAVGIGLFLLLWGQSRTVGSITEVLQPEGDQELVDVLLAHRRLNRGPKIVAIGGGTGLSTLLRGIKHYSSNITAIVTVADDGGSSGRLRREMGILPPGDIRNCIAALADEEKLLTELFQYRFQAGDGLSGHSFGNLFLTAMGEITGDLERAITASSKVLAIRGKVLPATLADVSLWARLSDGRLIEGESHITEAGGKIEEIGCTPSKPAALPAAIKAIEEADYIIIGPGSLYTSVIPNLLVPEITKALAKSKAPRIYVCNIMTQPGETQGYTVADHIRAIDQVSHQRIFDVVLAQKIAPSPESLKRYAQENCHPVFLDREDVSDLGCRVILANVMDEDEKTGYVRHDPYRLARVLMRWYSRKENRKIS</sequence>
<keyword evidence="5" id="KW-1185">Reference proteome</keyword>
<reference evidence="5" key="1">
    <citation type="journal article" date="2011" name="MBio">
        <title>Novel metabolic attributes of the genus Cyanothece, comprising a group of unicellular nitrogen-fixing Cyanobacteria.</title>
        <authorList>
            <person name="Bandyopadhyay A."/>
            <person name="Elvitigala T."/>
            <person name="Welsh E."/>
            <person name="Stockel J."/>
            <person name="Liberton M."/>
            <person name="Min H."/>
            <person name="Sherman L.A."/>
            <person name="Pakrasi H.B."/>
        </authorList>
    </citation>
    <scope>NUCLEOTIDE SEQUENCE [LARGE SCALE GENOMIC DNA]</scope>
    <source>
        <strain evidence="5">PCC 7822</strain>
    </source>
</reference>
<dbReference type="NCBIfam" id="TIGR01826">
    <property type="entry name" value="CofD_related"/>
    <property type="match status" value="1"/>
</dbReference>
<dbReference type="GO" id="GO:0005737">
    <property type="term" value="C:cytoplasm"/>
    <property type="evidence" value="ECO:0007669"/>
    <property type="project" value="UniProtKB-SubCell"/>
</dbReference>
<protein>
    <recommendedName>
        <fullName evidence="2">Putative gluconeogenesis factor</fullName>
    </recommendedName>
</protein>
<evidence type="ECO:0000313" key="5">
    <source>
        <dbReference type="Proteomes" id="UP000008206"/>
    </source>
</evidence>
<dbReference type="KEGG" id="cyj:Cyan7822_4746"/>
<dbReference type="eggNOG" id="COG0391">
    <property type="taxonomic scope" value="Bacteria"/>
</dbReference>
<keyword evidence="3" id="KW-1133">Transmembrane helix</keyword>
<evidence type="ECO:0000313" key="4">
    <source>
        <dbReference type="EMBL" id="ADN16649.1"/>
    </source>
</evidence>
<dbReference type="GO" id="GO:0008360">
    <property type="term" value="P:regulation of cell shape"/>
    <property type="evidence" value="ECO:0007669"/>
    <property type="project" value="UniProtKB-UniRule"/>
</dbReference>
<dbReference type="Pfam" id="PF01933">
    <property type="entry name" value="CofD"/>
    <property type="match status" value="1"/>
</dbReference>
<evidence type="ECO:0000256" key="2">
    <source>
        <dbReference type="HAMAP-Rule" id="MF_00973"/>
    </source>
</evidence>
<dbReference type="SUPFAM" id="SSF142338">
    <property type="entry name" value="CofD-like"/>
    <property type="match status" value="1"/>
</dbReference>